<dbReference type="OrthoDB" id="192832at2759"/>
<dbReference type="PROSITE" id="PS51762">
    <property type="entry name" value="GH16_2"/>
    <property type="match status" value="1"/>
</dbReference>
<dbReference type="EMBL" id="LFMI01000426">
    <property type="protein sequence ID" value="OTA03653.1"/>
    <property type="molecule type" value="Genomic_DNA"/>
</dbReference>
<dbReference type="PANTHER" id="PTHR10963">
    <property type="entry name" value="GLYCOSYL HYDROLASE-RELATED"/>
    <property type="match status" value="1"/>
</dbReference>
<evidence type="ECO:0000256" key="1">
    <source>
        <dbReference type="SAM" id="MobiDB-lite"/>
    </source>
</evidence>
<evidence type="ECO:0000313" key="4">
    <source>
        <dbReference type="EMBL" id="OTA03653.1"/>
    </source>
</evidence>
<dbReference type="GO" id="GO:0009251">
    <property type="term" value="P:glucan catabolic process"/>
    <property type="evidence" value="ECO:0007669"/>
    <property type="project" value="TreeGrafter"/>
</dbReference>
<dbReference type="Proteomes" id="UP000219286">
    <property type="component" value="Unassembled WGS sequence"/>
</dbReference>
<dbReference type="InterPro" id="IPR013320">
    <property type="entry name" value="ConA-like_dom_sf"/>
</dbReference>
<evidence type="ECO:0000313" key="5">
    <source>
        <dbReference type="Proteomes" id="UP000219286"/>
    </source>
</evidence>
<organism evidence="4 5">
    <name type="scientific">Trichoderma parareesei</name>
    <name type="common">Filamentous fungus</name>
    <dbReference type="NCBI Taxonomy" id="858221"/>
    <lineage>
        <taxon>Eukaryota</taxon>
        <taxon>Fungi</taxon>
        <taxon>Dikarya</taxon>
        <taxon>Ascomycota</taxon>
        <taxon>Pezizomycotina</taxon>
        <taxon>Sordariomycetes</taxon>
        <taxon>Hypocreomycetidae</taxon>
        <taxon>Hypocreales</taxon>
        <taxon>Hypocreaceae</taxon>
        <taxon>Trichoderma</taxon>
    </lineage>
</organism>
<feature type="region of interest" description="Disordered" evidence="1">
    <location>
        <begin position="540"/>
        <end position="571"/>
    </location>
</feature>
<name>A0A2H2Z859_TRIPA</name>
<dbReference type="InterPro" id="IPR000757">
    <property type="entry name" value="Beta-glucanase-like"/>
</dbReference>
<feature type="compositionally biased region" description="Low complexity" evidence="1">
    <location>
        <begin position="464"/>
        <end position="489"/>
    </location>
</feature>
<evidence type="ECO:0000256" key="2">
    <source>
        <dbReference type="SAM" id="SignalP"/>
    </source>
</evidence>
<dbReference type="AlphaFoldDB" id="A0A2H2Z859"/>
<keyword evidence="5" id="KW-1185">Reference proteome</keyword>
<evidence type="ECO:0000259" key="3">
    <source>
        <dbReference type="PROSITE" id="PS51762"/>
    </source>
</evidence>
<reference evidence="4 5" key="1">
    <citation type="journal article" date="2015" name="Genome Announc.">
        <title>Genome sequence and annotation of Trichoderma parareesei, the ancestor of the cellulase producer Trichoderma reesei.</title>
        <authorList>
            <person name="Yang D."/>
            <person name="Pomraning K."/>
            <person name="Kopchinskiy A."/>
            <person name="Karimi Aghcheh R."/>
            <person name="Atanasova L."/>
            <person name="Chenthamara K."/>
            <person name="Baker S.E."/>
            <person name="Zhang R."/>
            <person name="Shen Q."/>
            <person name="Freitag M."/>
            <person name="Kubicek C.P."/>
            <person name="Druzhinina I.S."/>
        </authorList>
    </citation>
    <scope>NUCLEOTIDE SEQUENCE [LARGE SCALE GENOMIC DNA]</scope>
    <source>
        <strain evidence="4 5">CBS 125925</strain>
    </source>
</reference>
<dbReference type="CDD" id="cd02181">
    <property type="entry name" value="GH16_fungal_Lam16A_glucanase"/>
    <property type="match status" value="1"/>
</dbReference>
<dbReference type="SUPFAM" id="SSF49899">
    <property type="entry name" value="Concanavalin A-like lectins/glucanases"/>
    <property type="match status" value="1"/>
</dbReference>
<feature type="compositionally biased region" description="Pro residues" evidence="1">
    <location>
        <begin position="552"/>
        <end position="571"/>
    </location>
</feature>
<dbReference type="InterPro" id="IPR050546">
    <property type="entry name" value="Glycosyl_Hydrlase_16"/>
</dbReference>
<gene>
    <name evidence="4" type="ORF">A9Z42_0041260</name>
</gene>
<feature type="chain" id="PRO_5013736088" description="GH16 domain-containing protein" evidence="2">
    <location>
        <begin position="21"/>
        <end position="707"/>
    </location>
</feature>
<feature type="signal peptide" evidence="2">
    <location>
        <begin position="1"/>
        <end position="20"/>
    </location>
</feature>
<dbReference type="Pfam" id="PF26113">
    <property type="entry name" value="GH16_XgeA"/>
    <property type="match status" value="1"/>
</dbReference>
<feature type="region of interest" description="Disordered" evidence="1">
    <location>
        <begin position="586"/>
        <end position="622"/>
    </location>
</feature>
<dbReference type="Gene3D" id="2.60.120.200">
    <property type="match status" value="1"/>
</dbReference>
<protein>
    <recommendedName>
        <fullName evidence="3">GH16 domain-containing protein</fullName>
    </recommendedName>
</protein>
<sequence length="707" mass="71154">MPSINALSAALLACAGSAVATQFTLTDTYDHTNFFDKFTFNDQPDTNSGFVVYQNQANAVSQGLAKITSNNEVYLGVDHSTVLKGAGFPGRNSLRLESKASYKHGLIVARFTHLPANRCGSWPSFWTLGDSWPNDGEIDVYEGWNNIVNNQPAFHVGDTKTFGQCILESAGQTAPVATSNCDNTFQSPPTQFLNQGCTATDGNGPWASSNGGTYAIEWTSDYIKLYNWARGSEPANLASSSPDTSTWGTPAVNLQNSNCNIDSHFSSQRLILDIDFCGNPVGTPAFWEQGCSAATSQATCADYVAKFPGDFAESFFQIQDIRYFTEGASQPATSSKPASSSAAASSSVAASSSAVASSSVEASSVAATSAASSAVAVPTSVIASQPGSPLYPVPENSTSAYSVLPTGGAGYPVPSSGGSSGPETITTDITIVHTITSCAPEVTNCPARHSTQVIHTTLPAPQPTGSASPVATAGAPAPSSGVPGAPGPSYSVPEGPAPSNGPSGPETITTAITVVHTITSCAPEVTNCPARHSTEIIHTTYPAPQPTGVASPPAPPVAPAPAPSVEPAPSVAPVPVPSYLPLPPAASAPASPVAPAPAPSSEPGSPAAPAPAPSGEPAPPASPVPVPSYVPVPPAASAPASPIAPAPAPITPGNSTASTLISVPTGQAPTPSNGAGCTGLDCLPLSGAARTGMSTLALVGAVAVMLL</sequence>
<feature type="domain" description="GH16" evidence="3">
    <location>
        <begin position="20"/>
        <end position="289"/>
    </location>
</feature>
<accession>A0A2H2Z859</accession>
<keyword evidence="2" id="KW-0732">Signal</keyword>
<comment type="caution">
    <text evidence="4">The sequence shown here is derived from an EMBL/GenBank/DDBJ whole genome shotgun (WGS) entry which is preliminary data.</text>
</comment>
<feature type="region of interest" description="Disordered" evidence="1">
    <location>
        <begin position="458"/>
        <end position="507"/>
    </location>
</feature>
<dbReference type="GO" id="GO:0004553">
    <property type="term" value="F:hydrolase activity, hydrolyzing O-glycosyl compounds"/>
    <property type="evidence" value="ECO:0007669"/>
    <property type="project" value="InterPro"/>
</dbReference>
<dbReference type="PANTHER" id="PTHR10963:SF24">
    <property type="entry name" value="GLYCOSIDASE C21B10.07-RELATED"/>
    <property type="match status" value="1"/>
</dbReference>
<proteinExistence type="predicted"/>